<keyword evidence="4" id="KW-0862">Zinc</keyword>
<proteinExistence type="predicted"/>
<keyword evidence="7" id="KW-0539">Nucleus</keyword>
<dbReference type="OrthoDB" id="1708403at2759"/>
<evidence type="ECO:0000313" key="12">
    <source>
        <dbReference type="Proteomes" id="UP000593576"/>
    </source>
</evidence>
<evidence type="ECO:0000256" key="3">
    <source>
        <dbReference type="ARBA" id="ARBA00022771"/>
    </source>
</evidence>
<dbReference type="PROSITE" id="PS00028">
    <property type="entry name" value="ZINC_FINGER_C2H2_1"/>
    <property type="match status" value="1"/>
</dbReference>
<protein>
    <recommendedName>
        <fullName evidence="10">C2H2-type domain-containing protein</fullName>
    </recommendedName>
</protein>
<evidence type="ECO:0000256" key="4">
    <source>
        <dbReference type="ARBA" id="ARBA00022833"/>
    </source>
</evidence>
<keyword evidence="6" id="KW-0804">Transcription</keyword>
<evidence type="ECO:0000256" key="7">
    <source>
        <dbReference type="ARBA" id="ARBA00023242"/>
    </source>
</evidence>
<evidence type="ECO:0000256" key="6">
    <source>
        <dbReference type="ARBA" id="ARBA00023163"/>
    </source>
</evidence>
<dbReference type="InterPro" id="IPR052426">
    <property type="entry name" value="Plant_dev_regulator"/>
</dbReference>
<evidence type="ECO:0000256" key="9">
    <source>
        <dbReference type="SAM" id="MobiDB-lite"/>
    </source>
</evidence>
<dbReference type="PANTHER" id="PTHR45801:SF69">
    <property type="entry name" value="TRANSCRIPTIONAL REGULATOR SUPERMAN-LIKE"/>
    <property type="match status" value="1"/>
</dbReference>
<dbReference type="Pfam" id="PF13912">
    <property type="entry name" value="zf-C2H2_6"/>
    <property type="match status" value="1"/>
</dbReference>
<evidence type="ECO:0000256" key="2">
    <source>
        <dbReference type="ARBA" id="ARBA00022723"/>
    </source>
</evidence>
<feature type="compositionally biased region" description="Low complexity" evidence="9">
    <location>
        <begin position="82"/>
        <end position="91"/>
    </location>
</feature>
<dbReference type="EMBL" id="JABFAF010000001">
    <property type="protein sequence ID" value="MBA0847973.1"/>
    <property type="molecule type" value="Genomic_DNA"/>
</dbReference>
<accession>A0A7J9KNC5</accession>
<sequence length="202" mass="22613">MERSDWSTSKMGKWEFNRLDLVELEGEQYSCCKSPWPAKYYTCTFCKREFRSAQALGGHMNVHRKDRARLRLFSSWVLESQNPNKPNSNPNHPNPNPNPINSSSPSDDFSVYPHHSLLSPLFPTPSSSVLTYGENPKKSLNPQLGDLSQENTMTPFPAGVENLKVHAPNHKLEVGGVTGLDLVTGLGDTKEVLDLDLRLGHL</sequence>
<keyword evidence="12" id="KW-1185">Reference proteome</keyword>
<evidence type="ECO:0000259" key="10">
    <source>
        <dbReference type="PROSITE" id="PS50157"/>
    </source>
</evidence>
<keyword evidence="3 8" id="KW-0863">Zinc-finger</keyword>
<keyword evidence="5" id="KW-0805">Transcription regulation</keyword>
<dbReference type="PANTHER" id="PTHR45801">
    <property type="entry name" value="OS07G0101800 PROTEIN"/>
    <property type="match status" value="1"/>
</dbReference>
<evidence type="ECO:0000313" key="11">
    <source>
        <dbReference type="EMBL" id="MBA0847973.1"/>
    </source>
</evidence>
<feature type="region of interest" description="Disordered" evidence="9">
    <location>
        <begin position="79"/>
        <end position="107"/>
    </location>
</feature>
<dbReference type="AlphaFoldDB" id="A0A7J9KNC5"/>
<evidence type="ECO:0000256" key="5">
    <source>
        <dbReference type="ARBA" id="ARBA00023015"/>
    </source>
</evidence>
<comment type="subcellular location">
    <subcellularLocation>
        <location evidence="1">Nucleus</location>
    </subcellularLocation>
</comment>
<reference evidence="11 12" key="1">
    <citation type="journal article" date="2019" name="Genome Biol. Evol.">
        <title>Insights into the evolution of the New World diploid cottons (Gossypium, subgenus Houzingenia) based on genome sequencing.</title>
        <authorList>
            <person name="Grover C.E."/>
            <person name="Arick M.A. 2nd"/>
            <person name="Thrash A."/>
            <person name="Conover J.L."/>
            <person name="Sanders W.S."/>
            <person name="Peterson D.G."/>
            <person name="Frelichowski J.E."/>
            <person name="Scheffler J.A."/>
            <person name="Scheffler B.E."/>
            <person name="Wendel J.F."/>
        </authorList>
    </citation>
    <scope>NUCLEOTIDE SEQUENCE [LARGE SCALE GENOMIC DNA]</scope>
    <source>
        <strain evidence="11">1</strain>
        <tissue evidence="11">Leaf</tissue>
    </source>
</reference>
<dbReference type="InterPro" id="IPR013087">
    <property type="entry name" value="Znf_C2H2_type"/>
</dbReference>
<dbReference type="Proteomes" id="UP000593576">
    <property type="component" value="Unassembled WGS sequence"/>
</dbReference>
<dbReference type="SUPFAM" id="SSF57667">
    <property type="entry name" value="beta-beta-alpha zinc fingers"/>
    <property type="match status" value="1"/>
</dbReference>
<feature type="region of interest" description="Disordered" evidence="9">
    <location>
        <begin position="129"/>
        <end position="148"/>
    </location>
</feature>
<gene>
    <name evidence="11" type="ORF">Goshw_026270</name>
</gene>
<keyword evidence="2" id="KW-0479">Metal-binding</keyword>
<name>A0A7J9KNC5_GOSSC</name>
<dbReference type="Gene3D" id="3.30.160.60">
    <property type="entry name" value="Classic Zinc Finger"/>
    <property type="match status" value="1"/>
</dbReference>
<dbReference type="SMART" id="SM00355">
    <property type="entry name" value="ZnF_C2H2"/>
    <property type="match status" value="1"/>
</dbReference>
<dbReference type="PROSITE" id="PS50157">
    <property type="entry name" value="ZINC_FINGER_C2H2_2"/>
    <property type="match status" value="1"/>
</dbReference>
<organism evidence="11 12">
    <name type="scientific">Gossypium schwendimanii</name>
    <name type="common">Cotton</name>
    <dbReference type="NCBI Taxonomy" id="34291"/>
    <lineage>
        <taxon>Eukaryota</taxon>
        <taxon>Viridiplantae</taxon>
        <taxon>Streptophyta</taxon>
        <taxon>Embryophyta</taxon>
        <taxon>Tracheophyta</taxon>
        <taxon>Spermatophyta</taxon>
        <taxon>Magnoliopsida</taxon>
        <taxon>eudicotyledons</taxon>
        <taxon>Gunneridae</taxon>
        <taxon>Pentapetalae</taxon>
        <taxon>rosids</taxon>
        <taxon>malvids</taxon>
        <taxon>Malvales</taxon>
        <taxon>Malvaceae</taxon>
        <taxon>Malvoideae</taxon>
        <taxon>Gossypium</taxon>
    </lineage>
</organism>
<comment type="caution">
    <text evidence="11">The sequence shown here is derived from an EMBL/GenBank/DDBJ whole genome shotgun (WGS) entry which is preliminary data.</text>
</comment>
<feature type="compositionally biased region" description="Polar residues" evidence="9">
    <location>
        <begin position="138"/>
        <end position="148"/>
    </location>
</feature>
<evidence type="ECO:0000256" key="1">
    <source>
        <dbReference type="ARBA" id="ARBA00004123"/>
    </source>
</evidence>
<evidence type="ECO:0000256" key="8">
    <source>
        <dbReference type="PROSITE-ProRule" id="PRU00042"/>
    </source>
</evidence>
<dbReference type="InterPro" id="IPR036236">
    <property type="entry name" value="Znf_C2H2_sf"/>
</dbReference>
<dbReference type="GO" id="GO:0008270">
    <property type="term" value="F:zinc ion binding"/>
    <property type="evidence" value="ECO:0007669"/>
    <property type="project" value="UniProtKB-KW"/>
</dbReference>
<dbReference type="GO" id="GO:0005634">
    <property type="term" value="C:nucleus"/>
    <property type="evidence" value="ECO:0007669"/>
    <property type="project" value="UniProtKB-SubCell"/>
</dbReference>
<feature type="domain" description="C2H2-type" evidence="10">
    <location>
        <begin position="41"/>
        <end position="68"/>
    </location>
</feature>